<protein>
    <submittedName>
        <fullName evidence="1">Uncharacterized protein</fullName>
    </submittedName>
</protein>
<dbReference type="OrthoDB" id="10442077at2759"/>
<dbReference type="VEuPathDB" id="FungiDB:RhiirFUN_003236"/>
<dbReference type="AlphaFoldDB" id="A0A2I1FJ16"/>
<evidence type="ECO:0000313" key="1">
    <source>
        <dbReference type="EMBL" id="PKC54250.1"/>
    </source>
</evidence>
<proteinExistence type="predicted"/>
<dbReference type="EMBL" id="LLXH01003422">
    <property type="protein sequence ID" value="PKC54250.1"/>
    <property type="molecule type" value="Genomic_DNA"/>
</dbReference>
<sequence length="261" mass="30687">MTLKEYPYLSLLYYNDECNDRYEFKSSGLCLGCENEYSKGKVIGRCIKGFYYIKYQFSSHEKKIMTPEIISSITHQANRNNPTYNHIYFCNKILDQYSNLYREFNSENFDYYGITDGTSYPLCKLDHDDEESIYRSQTYSEPNSIKVHLALSCHNKVPSDIKEKFLFMVKTRGESRTFQLEAAEQICDRTVVKFFICCGVSFRLIEYPFFIDMVKSLYLEYDPSSANTLSQDFLYEELANIVVDQHLELKRTKNLMLGFDG</sequence>
<reference evidence="1 2" key="1">
    <citation type="submission" date="2017-10" db="EMBL/GenBank/DDBJ databases">
        <title>Extensive intraspecific genome diversity in a model arbuscular mycorrhizal fungus.</title>
        <authorList>
            <person name="Chen E.C.H."/>
            <person name="Morin E."/>
            <person name="Baudet D."/>
            <person name="Noel J."/>
            <person name="Ndikumana S."/>
            <person name="Charron P."/>
            <person name="St-Onge C."/>
            <person name="Giorgi J."/>
            <person name="Grigoriev I.V."/>
            <person name="Roux C."/>
            <person name="Martin F.M."/>
            <person name="Corradi N."/>
        </authorList>
    </citation>
    <scope>NUCLEOTIDE SEQUENCE [LARGE SCALE GENOMIC DNA]</scope>
    <source>
        <strain evidence="1 2">A1</strain>
    </source>
</reference>
<dbReference type="VEuPathDB" id="FungiDB:RhiirFUN_018993"/>
<accession>A0A2I1FJ16</accession>
<name>A0A2I1FJ16_9GLOM</name>
<dbReference type="Proteomes" id="UP000232688">
    <property type="component" value="Unassembled WGS sequence"/>
</dbReference>
<dbReference type="VEuPathDB" id="FungiDB:FUN_020992"/>
<gene>
    <name evidence="1" type="ORF">RhiirA1_477695</name>
</gene>
<dbReference type="VEuPathDB" id="FungiDB:FUN_006585"/>
<comment type="caution">
    <text evidence="1">The sequence shown here is derived from an EMBL/GenBank/DDBJ whole genome shotgun (WGS) entry which is preliminary data.</text>
</comment>
<dbReference type="VEuPathDB" id="FungiDB:RhiirA1_477695"/>
<evidence type="ECO:0000313" key="2">
    <source>
        <dbReference type="Proteomes" id="UP000232688"/>
    </source>
</evidence>
<organism evidence="1 2">
    <name type="scientific">Rhizophagus irregularis</name>
    <dbReference type="NCBI Taxonomy" id="588596"/>
    <lineage>
        <taxon>Eukaryota</taxon>
        <taxon>Fungi</taxon>
        <taxon>Fungi incertae sedis</taxon>
        <taxon>Mucoromycota</taxon>
        <taxon>Glomeromycotina</taxon>
        <taxon>Glomeromycetes</taxon>
        <taxon>Glomerales</taxon>
        <taxon>Glomeraceae</taxon>
        <taxon>Rhizophagus</taxon>
    </lineage>
</organism>
<reference evidence="1 2" key="2">
    <citation type="submission" date="2017-10" db="EMBL/GenBank/DDBJ databases">
        <title>Genome analyses suggest a sexual origin of heterokaryosis in a supposedly ancient asexual fungus.</title>
        <authorList>
            <person name="Corradi N."/>
            <person name="Sedzielewska K."/>
            <person name="Noel J."/>
            <person name="Charron P."/>
            <person name="Farinelli L."/>
            <person name="Marton T."/>
            <person name="Kruger M."/>
            <person name="Pelin A."/>
            <person name="Brachmann A."/>
            <person name="Corradi N."/>
        </authorList>
    </citation>
    <scope>NUCLEOTIDE SEQUENCE [LARGE SCALE GENOMIC DNA]</scope>
    <source>
        <strain evidence="1 2">A1</strain>
    </source>
</reference>